<dbReference type="InterPro" id="IPR029068">
    <property type="entry name" value="Glyas_Bleomycin-R_OHBP_Dase"/>
</dbReference>
<reference evidence="3" key="1">
    <citation type="submission" date="2011-02" db="EMBL/GenBank/DDBJ databases">
        <title>The Genome Sequence of Capsaspora owczarzaki ATCC 30864.</title>
        <authorList>
            <person name="Russ C."/>
            <person name="Cuomo C."/>
            <person name="Burger G."/>
            <person name="Gray M.W."/>
            <person name="Holland P.W.H."/>
            <person name="King N."/>
            <person name="Lang F.B.F."/>
            <person name="Roger A.J."/>
            <person name="Ruiz-Trillo I."/>
            <person name="Young S.K."/>
            <person name="Zeng Q."/>
            <person name="Gargeya S."/>
            <person name="Alvarado L."/>
            <person name="Berlin A."/>
            <person name="Chapman S.B."/>
            <person name="Chen Z."/>
            <person name="Freedman E."/>
            <person name="Gellesch M."/>
            <person name="Goldberg J."/>
            <person name="Griggs A."/>
            <person name="Gujja S."/>
            <person name="Heilman E."/>
            <person name="Heiman D."/>
            <person name="Howarth C."/>
            <person name="Mehta T."/>
            <person name="Neiman D."/>
            <person name="Pearson M."/>
            <person name="Roberts A."/>
            <person name="Saif S."/>
            <person name="Shea T."/>
            <person name="Shenoy N."/>
            <person name="Sisk P."/>
            <person name="Stolte C."/>
            <person name="Sykes S."/>
            <person name="White J."/>
            <person name="Yandava C."/>
            <person name="Haas B."/>
            <person name="Nusbaum C."/>
            <person name="Birren B."/>
        </authorList>
    </citation>
    <scope>NUCLEOTIDE SEQUENCE</scope>
    <source>
        <strain evidence="3">ATCC 30864</strain>
    </source>
</reference>
<evidence type="ECO:0000313" key="3">
    <source>
        <dbReference type="Proteomes" id="UP000008743"/>
    </source>
</evidence>
<proteinExistence type="predicted"/>
<dbReference type="eggNOG" id="ENOG502RZ76">
    <property type="taxonomic scope" value="Eukaryota"/>
</dbReference>
<dbReference type="AlphaFoldDB" id="A0A0D2WU57"/>
<dbReference type="OMA" id="FKHVMLM"/>
<dbReference type="InterPro" id="IPR052164">
    <property type="entry name" value="Anthracycline_SecMetBiosynth"/>
</dbReference>
<dbReference type="PANTHER" id="PTHR33993">
    <property type="entry name" value="GLYOXALASE-RELATED"/>
    <property type="match status" value="1"/>
</dbReference>
<dbReference type="EMBL" id="KE346369">
    <property type="protein sequence ID" value="KJE95388.1"/>
    <property type="molecule type" value="Genomic_DNA"/>
</dbReference>
<feature type="domain" description="Glyoxalase/fosfomycin resistance/dioxygenase" evidence="1">
    <location>
        <begin position="5"/>
        <end position="119"/>
    </location>
</feature>
<accession>A0A0D2WU57</accession>
<dbReference type="InParanoid" id="A0A0D2WU57"/>
<keyword evidence="3" id="KW-1185">Reference proteome</keyword>
<dbReference type="SUPFAM" id="SSF54593">
    <property type="entry name" value="Glyoxalase/Bleomycin resistance protein/Dihydroxybiphenyl dioxygenase"/>
    <property type="match status" value="1"/>
</dbReference>
<dbReference type="Gene3D" id="3.10.180.10">
    <property type="entry name" value="2,3-Dihydroxybiphenyl 1,2-Dioxygenase, domain 1"/>
    <property type="match status" value="1"/>
</dbReference>
<dbReference type="InterPro" id="IPR004360">
    <property type="entry name" value="Glyas_Fos-R_dOase_dom"/>
</dbReference>
<name>A0A0D2WU57_CAPO3</name>
<evidence type="ECO:0000259" key="1">
    <source>
        <dbReference type="Pfam" id="PF00903"/>
    </source>
</evidence>
<dbReference type="RefSeq" id="XP_004345432.1">
    <property type="nucleotide sequence ID" value="XM_004345382.2"/>
</dbReference>
<dbReference type="OrthoDB" id="10267381at2759"/>
<dbReference type="PhylomeDB" id="A0A0D2WU57"/>
<dbReference type="PANTHER" id="PTHR33993:SF14">
    <property type="entry name" value="GB|AAF24581.1"/>
    <property type="match status" value="1"/>
</dbReference>
<dbReference type="Pfam" id="PF00903">
    <property type="entry name" value="Glyoxalase"/>
    <property type="match status" value="1"/>
</dbReference>
<protein>
    <recommendedName>
        <fullName evidence="1">Glyoxalase/fosfomycin resistance/dioxygenase domain-containing protein</fullName>
    </recommendedName>
</protein>
<organism evidence="2 3">
    <name type="scientific">Capsaspora owczarzaki (strain ATCC 30864)</name>
    <dbReference type="NCBI Taxonomy" id="595528"/>
    <lineage>
        <taxon>Eukaryota</taxon>
        <taxon>Filasterea</taxon>
        <taxon>Capsaspora</taxon>
    </lineage>
</organism>
<dbReference type="CDD" id="cd06587">
    <property type="entry name" value="VOC"/>
    <property type="match status" value="1"/>
</dbReference>
<gene>
    <name evidence="2" type="ORF">CAOG_005842</name>
</gene>
<sequence length="133" mass="14366">MAQLRRVLMVVRDVAKTAEFYTSGLGLNTLAASDATAMPDKAFAELELNAETSLVLTTATQEVFTCTGYSPILTFTMPPSELDTRLYALLAKGAILDGPLKHELYGKIASLRTPDGHMITLFEPSATAASLRR</sequence>
<dbReference type="Proteomes" id="UP000008743">
    <property type="component" value="Unassembled WGS sequence"/>
</dbReference>
<evidence type="ECO:0000313" key="2">
    <source>
        <dbReference type="EMBL" id="KJE95388.1"/>
    </source>
</evidence>